<sequence>MDRLDRLLATAGPLLRRVDDILAAAGAPPEHRVWIQLRRVRLLPGDAARAVAALRPDELAEAAPELRADARAYAVLAASLPEPGEWTGAAAEAYDAARQRAAVHLSGGPESLDESLQASADLADSLMTWMRSARDSLAEVLAEVLVSAEAVTLAAPGTDLASVRQQEAAAAVAVLVLQAVAEGYEAGADLLPTSARLAEPVAALR</sequence>
<protein>
    <submittedName>
        <fullName evidence="1">Uncharacterized protein</fullName>
    </submittedName>
</protein>
<proteinExistence type="predicted"/>
<organism evidence="1 2">
    <name type="scientific">Actinoplanes auranticolor</name>
    <dbReference type="NCBI Taxonomy" id="47988"/>
    <lineage>
        <taxon>Bacteria</taxon>
        <taxon>Bacillati</taxon>
        <taxon>Actinomycetota</taxon>
        <taxon>Actinomycetes</taxon>
        <taxon>Micromonosporales</taxon>
        <taxon>Micromonosporaceae</taxon>
        <taxon>Actinoplanes</taxon>
    </lineage>
</organism>
<comment type="caution">
    <text evidence="1">The sequence shown here is derived from an EMBL/GenBank/DDBJ whole genome shotgun (WGS) entry which is preliminary data.</text>
</comment>
<keyword evidence="2" id="KW-1185">Reference proteome</keyword>
<dbReference type="EMBL" id="BOQL01000071">
    <property type="protein sequence ID" value="GIM77978.1"/>
    <property type="molecule type" value="Genomic_DNA"/>
</dbReference>
<reference evidence="1" key="1">
    <citation type="submission" date="2021-03" db="EMBL/GenBank/DDBJ databases">
        <title>Whole genome shotgun sequence of Actinoplanes auranticolor NBRC 12245.</title>
        <authorList>
            <person name="Komaki H."/>
            <person name="Tamura T."/>
        </authorList>
    </citation>
    <scope>NUCLEOTIDE SEQUENCE</scope>
    <source>
        <strain evidence="1">NBRC 12245</strain>
    </source>
</reference>
<dbReference type="Proteomes" id="UP000681340">
    <property type="component" value="Unassembled WGS sequence"/>
</dbReference>
<evidence type="ECO:0000313" key="2">
    <source>
        <dbReference type="Proteomes" id="UP000681340"/>
    </source>
</evidence>
<name>A0A919SVU0_9ACTN</name>
<dbReference type="AlphaFoldDB" id="A0A919SVU0"/>
<accession>A0A919SVU0</accession>
<gene>
    <name evidence="1" type="ORF">Aau02nite_78640</name>
</gene>
<dbReference type="RefSeq" id="WP_212993680.1">
    <property type="nucleotide sequence ID" value="NZ_BAABEA010000021.1"/>
</dbReference>
<evidence type="ECO:0000313" key="1">
    <source>
        <dbReference type="EMBL" id="GIM77978.1"/>
    </source>
</evidence>